<proteinExistence type="predicted"/>
<dbReference type="AlphaFoldDB" id="A0A0D7ESB5"/>
<dbReference type="PATRIC" id="fig|1076.23.peg.2707"/>
<sequence length="139" mass="14770">MTLDQFSQLAQIWGGDIERWPRSVQDAARRIAADAAGAAILAEQAGHDRLFATPPAIAAERSAAASFAVLQRIAASDRRLPWWRRLAPPSSLVQAGSLACSALLGVWMAGLLPYHQSQDALAVVSMVFDSSAMSLGGLQ</sequence>
<evidence type="ECO:0000313" key="2">
    <source>
        <dbReference type="Proteomes" id="UP000032515"/>
    </source>
</evidence>
<dbReference type="OrthoDB" id="7632164at2"/>
<dbReference type="RefSeq" id="WP_044411276.1">
    <property type="nucleotide sequence ID" value="NZ_JXXE01000262.1"/>
</dbReference>
<protein>
    <submittedName>
        <fullName evidence="1">Uncharacterized protein</fullName>
    </submittedName>
</protein>
<comment type="caution">
    <text evidence="1">The sequence shown here is derived from an EMBL/GenBank/DDBJ whole genome shotgun (WGS) entry which is preliminary data.</text>
</comment>
<evidence type="ECO:0000313" key="1">
    <source>
        <dbReference type="EMBL" id="KIZ42322.1"/>
    </source>
</evidence>
<accession>A0A0D7ESB5</accession>
<organism evidence="1 2">
    <name type="scientific">Rhodopseudomonas palustris</name>
    <dbReference type="NCBI Taxonomy" id="1076"/>
    <lineage>
        <taxon>Bacteria</taxon>
        <taxon>Pseudomonadati</taxon>
        <taxon>Pseudomonadota</taxon>
        <taxon>Alphaproteobacteria</taxon>
        <taxon>Hyphomicrobiales</taxon>
        <taxon>Nitrobacteraceae</taxon>
        <taxon>Rhodopseudomonas</taxon>
    </lineage>
</organism>
<name>A0A0D7ESB5_RHOPL</name>
<dbReference type="EMBL" id="JXXE01000262">
    <property type="protein sequence ID" value="KIZ42322.1"/>
    <property type="molecule type" value="Genomic_DNA"/>
</dbReference>
<dbReference type="Proteomes" id="UP000032515">
    <property type="component" value="Unassembled WGS sequence"/>
</dbReference>
<gene>
    <name evidence="1" type="ORF">OO17_13090</name>
</gene>
<reference evidence="1 2" key="1">
    <citation type="submission" date="2014-11" db="EMBL/GenBank/DDBJ databases">
        <title>Genomics and ecophysiology of heterotrophic nitrogen fixing bacteria isolated from estuarine surface water.</title>
        <authorList>
            <person name="Bentzon-Tilia M."/>
            <person name="Severin I."/>
            <person name="Hansen L.H."/>
            <person name="Riemann L."/>
        </authorList>
    </citation>
    <scope>NUCLEOTIDE SEQUENCE [LARGE SCALE GENOMIC DNA]</scope>
    <source>
        <strain evidence="1 2">BAL398</strain>
    </source>
</reference>